<accession>A0A1N6XGG8</accession>
<evidence type="ECO:0000313" key="2">
    <source>
        <dbReference type="Proteomes" id="UP000186895"/>
    </source>
</evidence>
<dbReference type="EMBL" id="FTMN01000014">
    <property type="protein sequence ID" value="SIR01349.1"/>
    <property type="molecule type" value="Genomic_DNA"/>
</dbReference>
<dbReference type="InterPro" id="IPR014942">
    <property type="entry name" value="AbiEii"/>
</dbReference>
<organism evidence="1 2">
    <name type="scientific">Marinobacterium stanieri</name>
    <dbReference type="NCBI Taxonomy" id="49186"/>
    <lineage>
        <taxon>Bacteria</taxon>
        <taxon>Pseudomonadati</taxon>
        <taxon>Pseudomonadota</taxon>
        <taxon>Gammaproteobacteria</taxon>
        <taxon>Oceanospirillales</taxon>
        <taxon>Oceanospirillaceae</taxon>
        <taxon>Marinobacterium</taxon>
    </lineage>
</organism>
<dbReference type="Gene3D" id="3.10.450.620">
    <property type="entry name" value="JHP933, nucleotidyltransferase-like core domain"/>
    <property type="match status" value="1"/>
</dbReference>
<name>A0A1N6XGG8_9GAMM</name>
<proteinExistence type="predicted"/>
<dbReference type="Gene3D" id="1.20.58.1790">
    <property type="entry name" value="JHP933, helical tail domain"/>
    <property type="match status" value="1"/>
</dbReference>
<dbReference type="Pfam" id="PF08843">
    <property type="entry name" value="AbiEii"/>
    <property type="match status" value="1"/>
</dbReference>
<dbReference type="Proteomes" id="UP000186895">
    <property type="component" value="Unassembled WGS sequence"/>
</dbReference>
<reference evidence="1 2" key="1">
    <citation type="submission" date="2017-01" db="EMBL/GenBank/DDBJ databases">
        <authorList>
            <person name="Mah S.A."/>
            <person name="Swanson W.J."/>
            <person name="Moy G.W."/>
            <person name="Vacquier V.D."/>
        </authorList>
    </citation>
    <scope>NUCLEOTIDE SEQUENCE [LARGE SCALE GENOMIC DNA]</scope>
    <source>
        <strain evidence="1 2">DSM 7027</strain>
    </source>
</reference>
<gene>
    <name evidence="1" type="ORF">SAMN05421647_11411</name>
</gene>
<sequence length="351" mass="38850">MEAFTGMEIEQLNSRLHLSPEEHAHFDVMKKVLSNLAQHDKPVILKGGTSLFLCYGLDRFSEDLDFDCSTKLKLENTLKHSIPAGFKLNEVTTQKDTDTTSRYRIKYTSPVGPRSLKVEVSHRELAQDTEARTIHGISVASIGSIINMKLLAAHDGPKPRAKFRDLFDLDYVARHFPAAFSPTNAQRLADFSNDVEALSSTYEADFAEDVLVPEGLELDDLVLSLNSLASDILENQEAFEDRIKAVPALKQKLPAQNTFYELATLAIEDMAAAGGNAREVNWLKVQDDTVNACIREHGQDPGLVLEQLENVSPACLTAHGRESLQQQIEAAQLPLDSDLHSKTRISATLTP</sequence>
<protein>
    <submittedName>
        <fullName evidence="1">Nucleotidyl transferase AbiEii toxin, Type IV TA system</fullName>
    </submittedName>
</protein>
<dbReference type="GO" id="GO:0016740">
    <property type="term" value="F:transferase activity"/>
    <property type="evidence" value="ECO:0007669"/>
    <property type="project" value="UniProtKB-KW"/>
</dbReference>
<dbReference type="AlphaFoldDB" id="A0A1N6XGG8"/>
<evidence type="ECO:0000313" key="1">
    <source>
        <dbReference type="EMBL" id="SIR01349.1"/>
    </source>
</evidence>
<keyword evidence="1" id="KW-0808">Transferase</keyword>
<keyword evidence="2" id="KW-1185">Reference proteome</keyword>